<keyword evidence="1" id="KW-0808">Transferase</keyword>
<dbReference type="GO" id="GO:0016740">
    <property type="term" value="F:transferase activity"/>
    <property type="evidence" value="ECO:0007669"/>
    <property type="project" value="UniProtKB-KW"/>
</dbReference>
<dbReference type="PATRIC" id="fig|251707.3.peg.2179"/>
<evidence type="ECO:0000313" key="1">
    <source>
        <dbReference type="EMBL" id="KPY36458.1"/>
    </source>
</evidence>
<organism evidence="1 2">
    <name type="scientific">Pseudomonas syringae pv. primulae</name>
    <dbReference type="NCBI Taxonomy" id="251707"/>
    <lineage>
        <taxon>Bacteria</taxon>
        <taxon>Pseudomonadati</taxon>
        <taxon>Pseudomonadota</taxon>
        <taxon>Gammaproteobacteria</taxon>
        <taxon>Pseudomonadales</taxon>
        <taxon>Pseudomonadaceae</taxon>
        <taxon>Pseudomonas</taxon>
    </lineage>
</organism>
<protein>
    <submittedName>
        <fullName evidence="1">Glycosyl transferase</fullName>
    </submittedName>
</protein>
<sequence>MRYQHEVRGSSNHTLSSIIMTSTEKVAWSFYMVKYGSAPRESTYLHNVRTMMPQSCHRVATMCTQSYHAVTALPPQSYHNGYTL</sequence>
<reference evidence="1 2" key="1">
    <citation type="submission" date="2015-09" db="EMBL/GenBank/DDBJ databases">
        <title>Genome announcement of multiple Pseudomonas syringae strains.</title>
        <authorList>
            <person name="Thakur S."/>
            <person name="Wang P.W."/>
            <person name="Gong Y."/>
            <person name="Weir B.S."/>
            <person name="Guttman D.S."/>
        </authorList>
    </citation>
    <scope>NUCLEOTIDE SEQUENCE [LARGE SCALE GENOMIC DNA]</scope>
    <source>
        <strain evidence="1 2">ICMP3956</strain>
    </source>
</reference>
<dbReference type="AlphaFoldDB" id="A0A0P9XL39"/>
<comment type="caution">
    <text evidence="1">The sequence shown here is derived from an EMBL/GenBank/DDBJ whole genome shotgun (WGS) entry which is preliminary data.</text>
</comment>
<dbReference type="Proteomes" id="UP000050562">
    <property type="component" value="Unassembled WGS sequence"/>
</dbReference>
<gene>
    <name evidence="1" type="ORF">ALO52_200005</name>
</gene>
<accession>A0A0P9XL39</accession>
<dbReference type="EMBL" id="LJRC01000145">
    <property type="protein sequence ID" value="KPY36458.1"/>
    <property type="molecule type" value="Genomic_DNA"/>
</dbReference>
<name>A0A0P9XL39_9PSED</name>
<proteinExistence type="predicted"/>
<evidence type="ECO:0000313" key="2">
    <source>
        <dbReference type="Proteomes" id="UP000050562"/>
    </source>
</evidence>